<keyword evidence="4" id="KW-0560">Oxidoreductase</keyword>
<comment type="caution">
    <text evidence="9">The sequence shown here is derived from an EMBL/GenBank/DDBJ whole genome shotgun (WGS) entry which is preliminary data.</text>
</comment>
<dbReference type="PROSITE" id="PS00557">
    <property type="entry name" value="FMN_HYDROXY_ACID_DH_1"/>
    <property type="match status" value="1"/>
</dbReference>
<organism evidence="9 10">
    <name type="scientific">Polyplosphaeria fusca</name>
    <dbReference type="NCBI Taxonomy" id="682080"/>
    <lineage>
        <taxon>Eukaryota</taxon>
        <taxon>Fungi</taxon>
        <taxon>Dikarya</taxon>
        <taxon>Ascomycota</taxon>
        <taxon>Pezizomycotina</taxon>
        <taxon>Dothideomycetes</taxon>
        <taxon>Pleosporomycetidae</taxon>
        <taxon>Pleosporales</taxon>
        <taxon>Tetraplosphaeriaceae</taxon>
        <taxon>Polyplosphaeria</taxon>
    </lineage>
</organism>
<feature type="binding site" evidence="7">
    <location>
        <position position="331"/>
    </location>
    <ligand>
        <name>FMN</name>
        <dbReference type="ChEBI" id="CHEBI:58210"/>
    </ligand>
</feature>
<feature type="domain" description="FMN hydroxy acid dehydrogenase" evidence="8">
    <location>
        <begin position="34"/>
        <end position="441"/>
    </location>
</feature>
<feature type="binding site" evidence="7">
    <location>
        <begin position="390"/>
        <end position="391"/>
    </location>
    <ligand>
        <name>FMN</name>
        <dbReference type="ChEBI" id="CHEBI:58210"/>
    </ligand>
</feature>
<keyword evidence="10" id="KW-1185">Reference proteome</keyword>
<feature type="binding site" evidence="7">
    <location>
        <position position="142"/>
    </location>
    <ligand>
        <name>FMN</name>
        <dbReference type="ChEBI" id="CHEBI:58210"/>
    </ligand>
</feature>
<dbReference type="PROSITE" id="PS51349">
    <property type="entry name" value="FMN_HYDROXY_ACID_DH_2"/>
    <property type="match status" value="1"/>
</dbReference>
<dbReference type="AlphaFoldDB" id="A0A9P4V2M6"/>
<evidence type="ECO:0000256" key="1">
    <source>
        <dbReference type="ARBA" id="ARBA00001917"/>
    </source>
</evidence>
<dbReference type="InterPro" id="IPR000262">
    <property type="entry name" value="FMN-dep_DH"/>
</dbReference>
<gene>
    <name evidence="9" type="ORF">EJ04DRAFT_510236</name>
</gene>
<protein>
    <submittedName>
        <fullName evidence="9">FMN-dependent alpha-hydroxy acid dehydrogenase-like protein</fullName>
    </submittedName>
</protein>
<evidence type="ECO:0000259" key="8">
    <source>
        <dbReference type="PROSITE" id="PS51349"/>
    </source>
</evidence>
<dbReference type="PIRSF" id="PIRSF000138">
    <property type="entry name" value="Al-hdrx_acd_dh"/>
    <property type="match status" value="1"/>
</dbReference>
<dbReference type="OrthoDB" id="25826at2759"/>
<dbReference type="PANTHER" id="PTHR10578:SF86">
    <property type="entry name" value="DEPENDENT DEHYDROGENASE, PUTATIVE (AFU_ORTHOLOGUE AFUA_6G02720)-RELATED"/>
    <property type="match status" value="1"/>
</dbReference>
<feature type="binding site" evidence="7">
    <location>
        <position position="333"/>
    </location>
    <ligand>
        <name>glyoxylate</name>
        <dbReference type="ChEBI" id="CHEBI:36655"/>
    </ligand>
</feature>
<reference evidence="9" key="1">
    <citation type="journal article" date="2020" name="Stud. Mycol.">
        <title>101 Dothideomycetes genomes: a test case for predicting lifestyles and emergence of pathogens.</title>
        <authorList>
            <person name="Haridas S."/>
            <person name="Albert R."/>
            <person name="Binder M."/>
            <person name="Bloem J."/>
            <person name="Labutti K."/>
            <person name="Salamov A."/>
            <person name="Andreopoulos B."/>
            <person name="Baker S."/>
            <person name="Barry K."/>
            <person name="Bills G."/>
            <person name="Bluhm B."/>
            <person name="Cannon C."/>
            <person name="Castanera R."/>
            <person name="Culley D."/>
            <person name="Daum C."/>
            <person name="Ezra D."/>
            <person name="Gonzalez J."/>
            <person name="Henrissat B."/>
            <person name="Kuo A."/>
            <person name="Liang C."/>
            <person name="Lipzen A."/>
            <person name="Lutzoni F."/>
            <person name="Magnuson J."/>
            <person name="Mondo S."/>
            <person name="Nolan M."/>
            <person name="Ohm R."/>
            <person name="Pangilinan J."/>
            <person name="Park H.-J."/>
            <person name="Ramirez L."/>
            <person name="Alfaro M."/>
            <person name="Sun H."/>
            <person name="Tritt A."/>
            <person name="Yoshinaga Y."/>
            <person name="Zwiers L.-H."/>
            <person name="Turgeon B."/>
            <person name="Goodwin S."/>
            <person name="Spatafora J."/>
            <person name="Crous P."/>
            <person name="Grigoriev I."/>
        </authorList>
    </citation>
    <scope>NUCLEOTIDE SEQUENCE</scope>
    <source>
        <strain evidence="9">CBS 125425</strain>
    </source>
</reference>
<evidence type="ECO:0000256" key="3">
    <source>
        <dbReference type="ARBA" id="ARBA00022643"/>
    </source>
</evidence>
<dbReference type="InterPro" id="IPR012133">
    <property type="entry name" value="Alpha-hydoxy_acid_DH_FMN"/>
</dbReference>
<dbReference type="SUPFAM" id="SSF51395">
    <property type="entry name" value="FMN-linked oxidoreductases"/>
    <property type="match status" value="1"/>
</dbReference>
<feature type="binding site" evidence="7">
    <location>
        <position position="203"/>
    </location>
    <ligand>
        <name>glyoxylate</name>
        <dbReference type="ChEBI" id="CHEBI:36655"/>
    </ligand>
</feature>
<dbReference type="GO" id="GO:0016491">
    <property type="term" value="F:oxidoreductase activity"/>
    <property type="evidence" value="ECO:0007669"/>
    <property type="project" value="UniProtKB-KW"/>
</dbReference>
<feature type="binding site" evidence="7">
    <location>
        <begin position="367"/>
        <end position="371"/>
    </location>
    <ligand>
        <name>FMN</name>
        <dbReference type="ChEBI" id="CHEBI:58210"/>
    </ligand>
</feature>
<dbReference type="FunFam" id="3.20.20.70:FF:000132">
    <property type="entry name" value="FMN dependent dehydrogenase"/>
    <property type="match status" value="1"/>
</dbReference>
<feature type="binding site" evidence="7">
    <location>
        <position position="166"/>
    </location>
    <ligand>
        <name>glyoxylate</name>
        <dbReference type="ChEBI" id="CHEBI:36655"/>
    </ligand>
</feature>
<evidence type="ECO:0000256" key="4">
    <source>
        <dbReference type="ARBA" id="ARBA00023002"/>
    </source>
</evidence>
<feature type="binding site" evidence="7">
    <location>
        <position position="164"/>
    </location>
    <ligand>
        <name>FMN</name>
        <dbReference type="ChEBI" id="CHEBI:58210"/>
    </ligand>
</feature>
<feature type="binding site" evidence="7">
    <location>
        <position position="309"/>
    </location>
    <ligand>
        <name>FMN</name>
        <dbReference type="ChEBI" id="CHEBI:58210"/>
    </ligand>
</feature>
<sequence length="445" mass="48888">MSETKKTLPEHTLRLEPDPEAFVEYQRSLYASLHPPTFSTKPSQWEAQARRAIPLPNFLYIFGSAGSESTHAANVSAFDRYRLRPSMLVQATRRDLSVHLFGHRYSSPLLVAPIGVQEIAHADAEEATARACAATKIPMILSTAATRSIEQVAKANGEGDRWFQLYWPKPQAEELTASLLARAKASGFKVLVVTLDTFIIGWRPNDLDESYLPFIWGQGCQVGFSDPVFQRMFEKAQAEDKRSTTEKLGEIWQILKRPGTFSGTAKVLANAATMKKAQLFMNSVSSGTYRKWEDLQTLRKLWDGPIVLKGIQTVEDAHRAIDHGIDGIIVSNHGGRQLNGAVASLDALAEIGDDVRVKESGLTILFDSGIRTGSDVLKAIALGAKAVLIGRPYVYGLAMGGESGVKHVLDCILADTDNSMANLGKRVLSDLSRNDLRVLQQQAKL</sequence>
<evidence type="ECO:0000313" key="10">
    <source>
        <dbReference type="Proteomes" id="UP000799444"/>
    </source>
</evidence>
<proteinExistence type="inferred from homology"/>
<accession>A0A9P4V2M6</accession>
<evidence type="ECO:0000256" key="6">
    <source>
        <dbReference type="PIRSR" id="PIRSR000138-1"/>
    </source>
</evidence>
<dbReference type="GO" id="GO:0010181">
    <property type="term" value="F:FMN binding"/>
    <property type="evidence" value="ECO:0007669"/>
    <property type="project" value="InterPro"/>
</dbReference>
<keyword evidence="3 7" id="KW-0288">FMN</keyword>
<dbReference type="InterPro" id="IPR037396">
    <property type="entry name" value="FMN_HAD"/>
</dbReference>
<feature type="binding site" evidence="7">
    <location>
        <position position="60"/>
    </location>
    <ligand>
        <name>glyoxylate</name>
        <dbReference type="ChEBI" id="CHEBI:36655"/>
    </ligand>
</feature>
<dbReference type="EMBL" id="ML996115">
    <property type="protein sequence ID" value="KAF2737577.1"/>
    <property type="molecule type" value="Genomic_DNA"/>
</dbReference>
<dbReference type="InterPro" id="IPR013785">
    <property type="entry name" value="Aldolase_TIM"/>
</dbReference>
<comment type="similarity">
    <text evidence="5">Belongs to the FMN-dependent alpha-hydroxy acid dehydrogenase family.</text>
</comment>
<name>A0A9P4V2M6_9PLEO</name>
<evidence type="ECO:0000256" key="5">
    <source>
        <dbReference type="ARBA" id="ARBA00024042"/>
    </source>
</evidence>
<comment type="cofactor">
    <cofactor evidence="1">
        <name>FMN</name>
        <dbReference type="ChEBI" id="CHEBI:58210"/>
    </cofactor>
</comment>
<feature type="binding site" evidence="7">
    <location>
        <begin position="113"/>
        <end position="115"/>
    </location>
    <ligand>
        <name>FMN</name>
        <dbReference type="ChEBI" id="CHEBI:58210"/>
    </ligand>
</feature>
<dbReference type="Pfam" id="PF01070">
    <property type="entry name" value="FMN_dh"/>
    <property type="match status" value="1"/>
</dbReference>
<dbReference type="Gene3D" id="3.20.20.70">
    <property type="entry name" value="Aldolase class I"/>
    <property type="match status" value="1"/>
</dbReference>
<evidence type="ECO:0000256" key="7">
    <source>
        <dbReference type="PIRSR" id="PIRSR000138-2"/>
    </source>
</evidence>
<feature type="active site" description="Proton acceptor" evidence="6">
    <location>
        <position position="333"/>
    </location>
</feature>
<dbReference type="CDD" id="cd03332">
    <property type="entry name" value="LMO_FMN"/>
    <property type="match status" value="1"/>
</dbReference>
<dbReference type="InterPro" id="IPR008259">
    <property type="entry name" value="FMN_hydac_DH_AS"/>
</dbReference>
<dbReference type="Proteomes" id="UP000799444">
    <property type="component" value="Unassembled WGS sequence"/>
</dbReference>
<evidence type="ECO:0000256" key="2">
    <source>
        <dbReference type="ARBA" id="ARBA00022630"/>
    </source>
</evidence>
<dbReference type="InterPro" id="IPR037350">
    <property type="entry name" value="LMO_FMN"/>
</dbReference>
<evidence type="ECO:0000313" key="9">
    <source>
        <dbReference type="EMBL" id="KAF2737577.1"/>
    </source>
</evidence>
<feature type="binding site" evidence="7">
    <location>
        <position position="336"/>
    </location>
    <ligand>
        <name>glyoxylate</name>
        <dbReference type="ChEBI" id="CHEBI:36655"/>
    </ligand>
</feature>
<dbReference type="PANTHER" id="PTHR10578">
    <property type="entry name" value="S -2-HYDROXY-ACID OXIDASE-RELATED"/>
    <property type="match status" value="1"/>
</dbReference>
<keyword evidence="2 7" id="KW-0285">Flavoprotein</keyword>
<feature type="binding site" evidence="7">
    <location>
        <position position="194"/>
    </location>
    <ligand>
        <name>FMN</name>
        <dbReference type="ChEBI" id="CHEBI:58210"/>
    </ligand>
</feature>